<feature type="compositionally biased region" description="Polar residues" evidence="1">
    <location>
        <begin position="373"/>
        <end position="383"/>
    </location>
</feature>
<dbReference type="VEuPathDB" id="TriTrypDB:LDHU3_06.0680"/>
<dbReference type="Gene3D" id="1.20.1680.10">
    <property type="entry name" value="Type II deoxyuridine triphosphatase"/>
    <property type="match status" value="1"/>
</dbReference>
<feature type="region of interest" description="Disordered" evidence="1">
    <location>
        <begin position="546"/>
        <end position="595"/>
    </location>
</feature>
<dbReference type="VEuPathDB" id="TriTrypDB:LdBPK_060570.1"/>
<dbReference type="GO" id="GO:0005634">
    <property type="term" value="C:nucleus"/>
    <property type="evidence" value="ECO:0007669"/>
    <property type="project" value="InterPro"/>
</dbReference>
<evidence type="ECO:0000313" key="3">
    <source>
        <dbReference type="Proteomes" id="UP000318447"/>
    </source>
</evidence>
<feature type="region of interest" description="Disordered" evidence="1">
    <location>
        <begin position="813"/>
        <end position="835"/>
    </location>
</feature>
<dbReference type="InterPro" id="IPR014871">
    <property type="entry name" value="dUTPase/dCTP_pyrophosphatase"/>
</dbReference>
<feature type="compositionally biased region" description="Low complexity" evidence="1">
    <location>
        <begin position="1662"/>
        <end position="1676"/>
    </location>
</feature>
<accession>A0A504Y9I9</accession>
<dbReference type="GO" id="GO:0003677">
    <property type="term" value="F:DNA binding"/>
    <property type="evidence" value="ECO:0007669"/>
    <property type="project" value="InterPro"/>
</dbReference>
<dbReference type="CDD" id="cd11527">
    <property type="entry name" value="NTP-PPase_dUTPase"/>
    <property type="match status" value="1"/>
</dbReference>
<evidence type="ECO:0000313" key="2">
    <source>
        <dbReference type="EMBL" id="TPP54850.1"/>
    </source>
</evidence>
<dbReference type="VEuPathDB" id="TriTrypDB:LdCL_060010900"/>
<proteinExistence type="predicted"/>
<feature type="region of interest" description="Disordered" evidence="1">
    <location>
        <begin position="1651"/>
        <end position="1685"/>
    </location>
</feature>
<dbReference type="SUPFAM" id="SSF101386">
    <property type="entry name" value="all-alpha NTP pyrophosphatases"/>
    <property type="match status" value="1"/>
</dbReference>
<dbReference type="VEuPathDB" id="TriTrypDB:LdCL_060010800"/>
<dbReference type="Proteomes" id="UP000318447">
    <property type="component" value="Unassembled WGS sequence"/>
</dbReference>
<feature type="region of interest" description="Disordered" evidence="1">
    <location>
        <begin position="340"/>
        <end position="387"/>
    </location>
</feature>
<dbReference type="VEuPathDB" id="TriTrypDB:LdBPK_060580.1"/>
<evidence type="ECO:0000256" key="1">
    <source>
        <dbReference type="SAM" id="MobiDB-lite"/>
    </source>
</evidence>
<comment type="caution">
    <text evidence="2">The sequence shown here is derived from an EMBL/GenBank/DDBJ whole genome shotgun (WGS) entry which is preliminary data.</text>
</comment>
<dbReference type="GO" id="GO:0042127">
    <property type="term" value="P:regulation of cell population proliferation"/>
    <property type="evidence" value="ECO:0007669"/>
    <property type="project" value="InterPro"/>
</dbReference>
<dbReference type="Pfam" id="PF08761">
    <property type="entry name" value="dUTPase_2"/>
    <property type="match status" value="1"/>
</dbReference>
<feature type="compositionally biased region" description="Basic residues" evidence="1">
    <location>
        <begin position="1"/>
        <end position="20"/>
    </location>
</feature>
<dbReference type="PANTHER" id="PTHR40714">
    <property type="entry name" value="TMF-REGULATED NUCLEAR PROTEIN 1"/>
    <property type="match status" value="1"/>
</dbReference>
<dbReference type="EMBL" id="RHLC01000039">
    <property type="protein sequence ID" value="TPP54850.1"/>
    <property type="molecule type" value="Genomic_DNA"/>
</dbReference>
<dbReference type="FunFam" id="1.20.1670.10:FF:000001">
    <property type="entry name" value="Putative deoxyuridine triphosphatase"/>
    <property type="match status" value="1"/>
</dbReference>
<organism evidence="2 3">
    <name type="scientific">Leishmania donovani</name>
    <dbReference type="NCBI Taxonomy" id="5661"/>
    <lineage>
        <taxon>Eukaryota</taxon>
        <taxon>Discoba</taxon>
        <taxon>Euglenozoa</taxon>
        <taxon>Kinetoplastea</taxon>
        <taxon>Metakinetoplastina</taxon>
        <taxon>Trypanosomatida</taxon>
        <taxon>Trypanosomatidae</taxon>
        <taxon>Leishmaniinae</taxon>
        <taxon>Leishmania</taxon>
    </lineage>
</organism>
<dbReference type="PANTHER" id="PTHR40714:SF1">
    <property type="entry name" value="TMF-REGULATED NUCLEAR PROTEIN 1"/>
    <property type="match status" value="1"/>
</dbReference>
<reference evidence="3" key="1">
    <citation type="submission" date="2019-02" db="EMBL/GenBank/DDBJ databases">
        <title>FDA dAtabase for Regulatory Grade micrObial Sequences (FDA-ARGOS): Supporting development and validation of Infectious Disease Dx tests.</title>
        <authorList>
            <person name="Duncan R."/>
            <person name="Fisher C."/>
            <person name="Tallon L."/>
            <person name="Sadzewicz L."/>
            <person name="Sengamalay N."/>
            <person name="Ott S."/>
            <person name="Godinez A."/>
            <person name="Nagaraj S."/>
            <person name="Vavikolanu K."/>
            <person name="Nadendla S."/>
            <person name="Aluvathingal J."/>
            <person name="Sichtig H."/>
        </authorList>
    </citation>
    <scope>NUCLEOTIDE SEQUENCE [LARGE SCALE GENOMIC DNA]</scope>
    <source>
        <strain evidence="3">FDAARGOS_361</strain>
    </source>
</reference>
<protein>
    <submittedName>
        <fullName evidence="2">dUTPase family protein</fullName>
    </submittedName>
</protein>
<feature type="compositionally biased region" description="Low complexity" evidence="1">
    <location>
        <begin position="549"/>
        <end position="580"/>
    </location>
</feature>
<dbReference type="VEuPathDB" id="TriTrypDB:LDHU3_06.0670"/>
<feature type="region of interest" description="Disordered" evidence="1">
    <location>
        <begin position="1"/>
        <end position="77"/>
    </location>
</feature>
<name>A0A504Y9I9_LEIDO</name>
<dbReference type="InterPro" id="IPR040266">
    <property type="entry name" value="TRNP1"/>
</dbReference>
<gene>
    <name evidence="2" type="ORF">CGC21_24285</name>
</gene>
<sequence>METGRRRQVRNARRLRRHQRSGADGNDAQERCTGSAADSGRSIPPPPSSAPGVMMGTGAAASGAVGHRTSVVASRDEAQRLSERMKQQRQVKSRADQILSQREALIRERRANFLKLDHDLTEDHTIATHRLHTSVFSHAKSFLLLFRDVDRASDLVEALKANVQGTKAAISSISKYSANFVAGGSMSSADKLPGSATADVRGCSAGSGSVFSAALGGTPSDGDPRRFARPSLVSRRITQRYASGGSSDMAWLNDGDAGFGWGTGGTANTGPSAAARSSRTTTWASTVHRSGVADEEGAAADGGADAVTTNAGASRPTTRGLNVSSVRQWRYTIGMGTGLAARGSAGDREAAESRLTAPGRQLRGGSGLRAKSRASTGHTTTAARSEKEAADTTAFVDILREEVNQLLTERRHVDAAELLYRLADEAKAKGCVPFLLDLEAALVSSVITNVVKIPITPMYVESLHVPLIQLLLRFGRSRSAAAVYLTMHTSWLHSEVQRLQSRVDPQYASLIAVDFLVRATRATVRRQRTLGLALAAARPFMEDGGAGTAGAAAAGKTDGRRPAAGASRATASDAAGAVTTQKPAPPRGATAASPGSWIPPNSAVLLWVRRNVERFACDVLATHLLSFGSGTDGGDPTRIRQAAQMMAQTSRVMQTLSSDGFAGCDTLIMRQLTPSLVILEDDFTRLTGERVEHGGRAMMEQLIMGSLAFYETHAANTAATATAATTAATTTADVKAATATPPLSPMPVQSVSRLYTPPYQPSRCDDVARKVRVHCQGLVQLIRSLPLSGHSLLVQLLLAPASSSLFKNVTSAGSAAQGTSSPSRPGPATRSCGSASGATGGAAAYRTGGGCGATALLSKAGATSAAPPAASLTTPLFSTAPPPPLSSERFRFLRYANGCSSTHVRLLQSLCGYVAALTGTDQLPAEVMASAAAQEQESTNSAAAMAMRVQQAECVAYLLTSAVVTESIDVVLCNLLSHMMAVLLRQRKALVRFLSSETFLTNHRRAFPSAAAKSAVPDAPFFSDPASSPAWVLDSTLCLLSDVLGLGAWVSFFTRGGAMAHMLADAQFGFRTQHLERVQWEMPRLVQGWMCAALLLNADVTRANTVLAPPTTSVKASAPSTAPGRGSSVPTPLFSPQQSILFGSQPPDRVDGRPPTLWSKSSVSFSAVAAAAATAAGATAAAAAKKASKAGADAASVLLSIPITSPSATSLSAATADKRETITAPFFADAGVREERVLKLIMAFLNRKYSTPAGYMVHRYVVDSANASSNGSASAGLNGVWAIRSRLSSYPEFPIGEMREHRGDEVFLFHWCVQVSLHLLTFFQERLITPSYVMNQRAAEVQGGMTSFLNAGLPFPLKGCITPQEDTVLAGWCAGGGNYVTAVALLQFLVMRVLRDGLCRADTWSAVYGCPMAQWRSDEAVLRQQLFFFSLFAYLWAPLFTGGRTPRARAAAAGSSPAKEEAPVSSYVVDGLPSLAVLEWMTCGGVLNPSTNADSVAAAMASAALATIPANLTAVDVLFATEGTIHMSSGGDEGAGAGAACAAHSATGGGAASWRAKAAGRGTTAPAAVTGASVASPATPTNAMLAKRELFGSCASYIPDGPLRVLRHFFEEQLGESRAARAITSDVMRTRVERAMAEINLLDFVDTSLGVGDEGESEDEATSSTATRSTAGAGSANRMSPSSQKVTLQNLRDLIAVYTSWPRKGPVGCAAARVASAPRPGIAEGALGGVRAPRAGRPLARRFPHFPEGSGAAPPGFRQGVAAGFLGRAAAPPKRWRQRQAANTATPQIAPANIPGAILHSLAELQDGLNAMIDPSWRAARSLDNWALAITMESTELLDSYPWKWWKNVNATPDLANVRIELVDIFHFSLSGAMQMRSTPDDEIPAAFLKPLKEVMTTFLPAKECTSDPYGFVFFPLTDTQNAIASFRNVIQLANAYRFDVIIESIIYAAEDLGFNLVAYYIAKHTLNCIRQLSGYKDGSYVKVNNGVEDNALLHGCIKDVSLEEVLDADKYVQAWNSIMANVYEAFQVKESDRKDAERWFALAKENRLAIKA</sequence>
<dbReference type="Gene3D" id="1.20.1670.10">
    <property type="entry name" value="Type II deoxyuridine triphosphatase"/>
    <property type="match status" value="1"/>
</dbReference>